<dbReference type="Pfam" id="PF25809">
    <property type="entry name" value="STEEP1"/>
    <property type="match status" value="1"/>
</dbReference>
<evidence type="ECO:0000313" key="2">
    <source>
        <dbReference type="EMBL" id="ODQ63631.1"/>
    </source>
</evidence>
<gene>
    <name evidence="2" type="ORF">NADFUDRAFT_47986</name>
</gene>
<name>A0A1E3PE18_9ASCO</name>
<dbReference type="OrthoDB" id="418131at2759"/>
<sequence>MDSTPYSCVCGQLVLTITPSLQLLPVRQTVQKNEPKSYVIPRNHPACSFKLEAKKDRTPILIKRQSEASADTDDSAPASSTELWWLLRCPRCKLPVGYDLDEENMKFNYILDGSLTAFTVDRSKTINKAD</sequence>
<reference evidence="2 3" key="1">
    <citation type="journal article" date="2016" name="Proc. Natl. Acad. Sci. U.S.A.">
        <title>Comparative genomics of biotechnologically important yeasts.</title>
        <authorList>
            <person name="Riley R."/>
            <person name="Haridas S."/>
            <person name="Wolfe K.H."/>
            <person name="Lopes M.R."/>
            <person name="Hittinger C.T."/>
            <person name="Goeker M."/>
            <person name="Salamov A.A."/>
            <person name="Wisecaver J.H."/>
            <person name="Long T.M."/>
            <person name="Calvey C.H."/>
            <person name="Aerts A.L."/>
            <person name="Barry K.W."/>
            <person name="Choi C."/>
            <person name="Clum A."/>
            <person name="Coughlan A.Y."/>
            <person name="Deshpande S."/>
            <person name="Douglass A.P."/>
            <person name="Hanson S.J."/>
            <person name="Klenk H.-P."/>
            <person name="LaButti K.M."/>
            <person name="Lapidus A."/>
            <person name="Lindquist E.A."/>
            <person name="Lipzen A.M."/>
            <person name="Meier-Kolthoff J.P."/>
            <person name="Ohm R.A."/>
            <person name="Otillar R.P."/>
            <person name="Pangilinan J.L."/>
            <person name="Peng Y."/>
            <person name="Rokas A."/>
            <person name="Rosa C.A."/>
            <person name="Scheuner C."/>
            <person name="Sibirny A.A."/>
            <person name="Slot J.C."/>
            <person name="Stielow J.B."/>
            <person name="Sun H."/>
            <person name="Kurtzman C.P."/>
            <person name="Blackwell M."/>
            <person name="Grigoriev I.V."/>
            <person name="Jeffries T.W."/>
        </authorList>
    </citation>
    <scope>NUCLEOTIDE SEQUENCE [LARGE SCALE GENOMIC DNA]</scope>
    <source>
        <strain evidence="2 3">DSM 6958</strain>
    </source>
</reference>
<dbReference type="EMBL" id="KV454414">
    <property type="protein sequence ID" value="ODQ63631.1"/>
    <property type="molecule type" value="Genomic_DNA"/>
</dbReference>
<evidence type="ECO:0000259" key="1">
    <source>
        <dbReference type="Pfam" id="PF25809"/>
    </source>
</evidence>
<protein>
    <recommendedName>
        <fullName evidence="1">STEEP1 domain-containing protein</fullName>
    </recommendedName>
</protein>
<organism evidence="2 3">
    <name type="scientific">Nadsonia fulvescens var. elongata DSM 6958</name>
    <dbReference type="NCBI Taxonomy" id="857566"/>
    <lineage>
        <taxon>Eukaryota</taxon>
        <taxon>Fungi</taxon>
        <taxon>Dikarya</taxon>
        <taxon>Ascomycota</taxon>
        <taxon>Saccharomycotina</taxon>
        <taxon>Dipodascomycetes</taxon>
        <taxon>Dipodascales</taxon>
        <taxon>Dipodascales incertae sedis</taxon>
        <taxon>Nadsonia</taxon>
    </lineage>
</organism>
<dbReference type="STRING" id="857566.A0A1E3PE18"/>
<dbReference type="Proteomes" id="UP000095009">
    <property type="component" value="Unassembled WGS sequence"/>
</dbReference>
<keyword evidence="3" id="KW-1185">Reference proteome</keyword>
<feature type="domain" description="STEEP1" evidence="1">
    <location>
        <begin position="6"/>
        <end position="117"/>
    </location>
</feature>
<accession>A0A1E3PE18</accession>
<evidence type="ECO:0000313" key="3">
    <source>
        <dbReference type="Proteomes" id="UP000095009"/>
    </source>
</evidence>
<dbReference type="AlphaFoldDB" id="A0A1E3PE18"/>
<proteinExistence type="predicted"/>
<dbReference type="InterPro" id="IPR057965">
    <property type="entry name" value="STEEP1_dom"/>
</dbReference>